<dbReference type="PANTHER" id="PTHR31118:SF12">
    <property type="entry name" value="CYCLASE-LIKE PROTEIN 2"/>
    <property type="match status" value="1"/>
</dbReference>
<evidence type="ECO:0000313" key="1">
    <source>
        <dbReference type="EMBL" id="MCH6170231.1"/>
    </source>
</evidence>
<dbReference type="Gene3D" id="3.50.30.50">
    <property type="entry name" value="Putative cyclase"/>
    <property type="match status" value="1"/>
</dbReference>
<dbReference type="Pfam" id="PF04199">
    <property type="entry name" value="Cyclase"/>
    <property type="match status" value="1"/>
</dbReference>
<dbReference type="EMBL" id="JAKXMK010000031">
    <property type="protein sequence ID" value="MCH6170231.1"/>
    <property type="molecule type" value="Genomic_DNA"/>
</dbReference>
<proteinExistence type="predicted"/>
<name>A0ABS9TNZ9_9PSEU</name>
<dbReference type="Proteomes" id="UP001299970">
    <property type="component" value="Unassembled WGS sequence"/>
</dbReference>
<keyword evidence="2" id="KW-1185">Reference proteome</keyword>
<reference evidence="1 2" key="1">
    <citation type="submission" date="2022-03" db="EMBL/GenBank/DDBJ databases">
        <title>Pseudonocardia alaer sp. nov., a novel actinomycete isolated from reed forest soil.</title>
        <authorList>
            <person name="Wang L."/>
        </authorList>
    </citation>
    <scope>NUCLEOTIDE SEQUENCE [LARGE SCALE GENOMIC DNA]</scope>
    <source>
        <strain evidence="1 2">Y-16303</strain>
    </source>
</reference>
<accession>A0ABS9TNZ9</accession>
<evidence type="ECO:0000313" key="2">
    <source>
        <dbReference type="Proteomes" id="UP001299970"/>
    </source>
</evidence>
<dbReference type="PANTHER" id="PTHR31118">
    <property type="entry name" value="CYCLASE-LIKE PROTEIN 2"/>
    <property type="match status" value="1"/>
</dbReference>
<sequence>MTRRVIDLSLPIDDNMPSHKFFQRPVHIPHIRHEDSVDLGLGVPDDPMSMATSYIGTLDHIGTHVDSFFHVKPDGMKIGEMPLEMFFGKAVCFDLTHIPDLGMIEVEDLERAEAASGVRVDGHIVLLNTGLHKRHYPRPEVVTSNPGISTAATHWLADRGSKVHGVEGPSTDAPNHNYFYNHRVCRDRGITHYEWLVNLEELVGKGEFMFYGVPLALANGTGGPTRAFAILEE</sequence>
<protein>
    <submittedName>
        <fullName evidence="1">Cyclase family protein</fullName>
    </submittedName>
</protein>
<dbReference type="InterPro" id="IPR037175">
    <property type="entry name" value="KFase_sf"/>
</dbReference>
<dbReference type="RefSeq" id="WP_241041040.1">
    <property type="nucleotide sequence ID" value="NZ_BAAAJF010000063.1"/>
</dbReference>
<dbReference type="InterPro" id="IPR007325">
    <property type="entry name" value="KFase/CYL"/>
</dbReference>
<organism evidence="1 2">
    <name type="scientific">Pseudonocardia alaniniphila</name>
    <dbReference type="NCBI Taxonomy" id="75291"/>
    <lineage>
        <taxon>Bacteria</taxon>
        <taxon>Bacillati</taxon>
        <taxon>Actinomycetota</taxon>
        <taxon>Actinomycetes</taxon>
        <taxon>Pseudonocardiales</taxon>
        <taxon>Pseudonocardiaceae</taxon>
        <taxon>Pseudonocardia</taxon>
    </lineage>
</organism>
<gene>
    <name evidence="1" type="ORF">MMF94_31400</name>
</gene>
<dbReference type="SUPFAM" id="SSF102198">
    <property type="entry name" value="Putative cyclase"/>
    <property type="match status" value="1"/>
</dbReference>
<comment type="caution">
    <text evidence="1">The sequence shown here is derived from an EMBL/GenBank/DDBJ whole genome shotgun (WGS) entry which is preliminary data.</text>
</comment>